<comment type="caution">
    <text evidence="3">The sequence shown here is derived from an EMBL/GenBank/DDBJ whole genome shotgun (WGS) entry which is preliminary data.</text>
</comment>
<feature type="region of interest" description="Disordered" evidence="1">
    <location>
        <begin position="25"/>
        <end position="52"/>
    </location>
</feature>
<feature type="chain" id="PRO_5012806816" description="Hydrolase" evidence="2">
    <location>
        <begin position="28"/>
        <end position="129"/>
    </location>
</feature>
<accession>A0A254MYB1</accession>
<evidence type="ECO:0000313" key="4">
    <source>
        <dbReference type="Proteomes" id="UP000197446"/>
    </source>
</evidence>
<keyword evidence="4" id="KW-1185">Reference proteome</keyword>
<name>A0A254MYB1_9BURK</name>
<reference evidence="3 4" key="1">
    <citation type="journal article" date="2007" name="Int. J. Syst. Evol. Microbiol.">
        <title>Description of Pelomonas aquatica sp. nov. and Pelomonas puraquae sp. nov., isolated from industrial and haemodialysis water.</title>
        <authorList>
            <person name="Gomila M."/>
            <person name="Bowien B."/>
            <person name="Falsen E."/>
            <person name="Moore E.R."/>
            <person name="Lalucat J."/>
        </authorList>
    </citation>
    <scope>NUCLEOTIDE SEQUENCE [LARGE SCALE GENOMIC DNA]</scope>
    <source>
        <strain evidence="3 4">CCUG 52769</strain>
    </source>
</reference>
<evidence type="ECO:0008006" key="5">
    <source>
        <dbReference type="Google" id="ProtNLM"/>
    </source>
</evidence>
<proteinExistence type="predicted"/>
<gene>
    <name evidence="3" type="ORF">CDO81_25975</name>
</gene>
<keyword evidence="2" id="KW-0732">Signal</keyword>
<evidence type="ECO:0000256" key="2">
    <source>
        <dbReference type="SAM" id="SignalP"/>
    </source>
</evidence>
<dbReference type="RefSeq" id="WP_144397415.1">
    <property type="nucleotide sequence ID" value="NZ_NISI01000019.1"/>
</dbReference>
<evidence type="ECO:0000313" key="3">
    <source>
        <dbReference type="EMBL" id="OWQ99938.1"/>
    </source>
</evidence>
<dbReference type="Proteomes" id="UP000197446">
    <property type="component" value="Unassembled WGS sequence"/>
</dbReference>
<protein>
    <recommendedName>
        <fullName evidence="5">Hydrolase</fullName>
    </recommendedName>
</protein>
<organism evidence="3 4">
    <name type="scientific">Roseateles puraquae</name>
    <dbReference type="NCBI Taxonomy" id="431059"/>
    <lineage>
        <taxon>Bacteria</taxon>
        <taxon>Pseudomonadati</taxon>
        <taxon>Pseudomonadota</taxon>
        <taxon>Betaproteobacteria</taxon>
        <taxon>Burkholderiales</taxon>
        <taxon>Sphaerotilaceae</taxon>
        <taxon>Roseateles</taxon>
    </lineage>
</organism>
<dbReference type="EMBL" id="NISI01000019">
    <property type="protein sequence ID" value="OWQ99938.1"/>
    <property type="molecule type" value="Genomic_DNA"/>
</dbReference>
<feature type="region of interest" description="Disordered" evidence="1">
    <location>
        <begin position="95"/>
        <end position="129"/>
    </location>
</feature>
<sequence>MIEVFTRHRVAAAWATFALALSATSQAQTSAEAPKPATQRQRADAADPRVEVPPLIYRSPMLGYRPYADTEPAPWVDTNNNVGRIGGWRVYAKEARQPDAPDMPAAPASVPKSEAAKPQPAGHQGHKMN</sequence>
<dbReference type="OrthoDB" id="7022621at2"/>
<feature type="signal peptide" evidence="2">
    <location>
        <begin position="1"/>
        <end position="27"/>
    </location>
</feature>
<dbReference type="AlphaFoldDB" id="A0A254MYB1"/>
<feature type="compositionally biased region" description="Basic and acidic residues" evidence="1">
    <location>
        <begin position="41"/>
        <end position="50"/>
    </location>
</feature>
<evidence type="ECO:0000256" key="1">
    <source>
        <dbReference type="SAM" id="MobiDB-lite"/>
    </source>
</evidence>